<dbReference type="InterPro" id="IPR012938">
    <property type="entry name" value="Glc/Sorbosone_DH"/>
</dbReference>
<feature type="domain" description="Glucose/Sorbosone dehydrogenase" evidence="2">
    <location>
        <begin position="94"/>
        <end position="391"/>
    </location>
</feature>
<feature type="compositionally biased region" description="Low complexity" evidence="1">
    <location>
        <begin position="37"/>
        <end position="49"/>
    </location>
</feature>
<dbReference type="SUPFAM" id="SSF50952">
    <property type="entry name" value="Soluble quinoprotein glucose dehydrogenase"/>
    <property type="match status" value="1"/>
</dbReference>
<proteinExistence type="predicted"/>
<evidence type="ECO:0000313" key="3">
    <source>
        <dbReference type="EMBL" id="PPK98614.1"/>
    </source>
</evidence>
<evidence type="ECO:0000313" key="4">
    <source>
        <dbReference type="Proteomes" id="UP000239485"/>
    </source>
</evidence>
<evidence type="ECO:0000256" key="1">
    <source>
        <dbReference type="SAM" id="MobiDB-lite"/>
    </source>
</evidence>
<feature type="region of interest" description="Disordered" evidence="1">
    <location>
        <begin position="225"/>
        <end position="255"/>
    </location>
</feature>
<comment type="caution">
    <text evidence="3">The sequence shown here is derived from an EMBL/GenBank/DDBJ whole genome shotgun (WGS) entry which is preliminary data.</text>
</comment>
<protein>
    <submittedName>
        <fullName evidence="3">Glucose/arabinose dehydrogenase</fullName>
    </submittedName>
</protein>
<dbReference type="EMBL" id="PTJD01000001">
    <property type="protein sequence ID" value="PPK98614.1"/>
    <property type="molecule type" value="Genomic_DNA"/>
</dbReference>
<sequence>MPPPLSSGRLFPGRPGPGRRGPAAALVAMLALAAGAGCTAERTPTASAPSPAPPSPSSSGPEQPTPPESPTASPEPGALPAGVPGRPQDIATGLDVPWDVAVLPDGTAFVTLRNQARVLRVGPGSVSAVPAPGPDGRVPDVAAEGEGGLLGIALSPQFEQDNEVFLYLTTRQDNRVVRMTHRDGRLINPEVVLSGIPRAKVHNGGRIRFGPDGMLYVATGDAADRTASQDPRSLGGKILRMTPDGQAPEDNPTPGSLVYSLGHRNVQGLGWDSAGRLYASEFGQNEFDELNLIRPGANYGWPEVEGADDGGGRFELPLQTWTPEEASPSGIAVTDDAVWVASLRGERLWRVPLTPDGATGTPEPYLEDTLGRLRSVDVGPDGTLWLLTSNTFRGELRPGDDRLVSLPLQ</sequence>
<dbReference type="AlphaFoldDB" id="A0A2S6IW78"/>
<dbReference type="Proteomes" id="UP000239485">
    <property type="component" value="Unassembled WGS sequence"/>
</dbReference>
<gene>
    <name evidence="3" type="ORF">CLV92_101313</name>
</gene>
<accession>A0A2S6IW78</accession>
<dbReference type="InterPro" id="IPR011041">
    <property type="entry name" value="Quinoprot_gluc/sorb_DH_b-prop"/>
</dbReference>
<reference evidence="3 4" key="1">
    <citation type="submission" date="2018-02" db="EMBL/GenBank/DDBJ databases">
        <title>Genomic Encyclopedia of Archaeal and Bacterial Type Strains, Phase II (KMG-II): from individual species to whole genera.</title>
        <authorList>
            <person name="Goeker M."/>
        </authorList>
    </citation>
    <scope>NUCLEOTIDE SEQUENCE [LARGE SCALE GENOMIC DNA]</scope>
    <source>
        <strain evidence="3 4">DSM 22857</strain>
    </source>
</reference>
<dbReference type="PANTHER" id="PTHR19328">
    <property type="entry name" value="HEDGEHOG-INTERACTING PROTEIN"/>
    <property type="match status" value="1"/>
</dbReference>
<feature type="region of interest" description="Disordered" evidence="1">
    <location>
        <begin position="37"/>
        <end position="90"/>
    </location>
</feature>
<dbReference type="Gene3D" id="2.120.10.30">
    <property type="entry name" value="TolB, C-terminal domain"/>
    <property type="match status" value="1"/>
</dbReference>
<evidence type="ECO:0000259" key="2">
    <source>
        <dbReference type="Pfam" id="PF07995"/>
    </source>
</evidence>
<organism evidence="3 4">
    <name type="scientific">Kineococcus xinjiangensis</name>
    <dbReference type="NCBI Taxonomy" id="512762"/>
    <lineage>
        <taxon>Bacteria</taxon>
        <taxon>Bacillati</taxon>
        <taxon>Actinomycetota</taxon>
        <taxon>Actinomycetes</taxon>
        <taxon>Kineosporiales</taxon>
        <taxon>Kineosporiaceae</taxon>
        <taxon>Kineococcus</taxon>
    </lineage>
</organism>
<name>A0A2S6IW78_9ACTN</name>
<dbReference type="Pfam" id="PF07995">
    <property type="entry name" value="GSDH"/>
    <property type="match status" value="1"/>
</dbReference>
<feature type="region of interest" description="Disordered" evidence="1">
    <location>
        <begin position="1"/>
        <end position="22"/>
    </location>
</feature>
<dbReference type="PANTHER" id="PTHR19328:SF13">
    <property type="entry name" value="HIPL1 PROTEIN"/>
    <property type="match status" value="1"/>
</dbReference>
<keyword evidence="4" id="KW-1185">Reference proteome</keyword>
<dbReference type="InterPro" id="IPR011042">
    <property type="entry name" value="6-blade_b-propeller_TolB-like"/>
</dbReference>
<dbReference type="RefSeq" id="WP_245886317.1">
    <property type="nucleotide sequence ID" value="NZ_PTJD01000001.1"/>
</dbReference>